<dbReference type="AlphaFoldDB" id="A0A4Q7UZI2"/>
<proteinExistence type="predicted"/>
<name>A0A4Q7UZI2_PSEST</name>
<reference evidence="2 3" key="1">
    <citation type="submission" date="2019-02" db="EMBL/GenBank/DDBJ databases">
        <title>Sequencing the genomes of 1000 actinobacteria strains.</title>
        <authorList>
            <person name="Klenk H.-P."/>
        </authorList>
    </citation>
    <scope>NUCLEOTIDE SEQUENCE [LARGE SCALE GENOMIC DNA]</scope>
    <source>
        <strain evidence="2 3">DSM 45779</strain>
    </source>
</reference>
<dbReference type="EMBL" id="SHKL01000001">
    <property type="protein sequence ID" value="RZT86554.1"/>
    <property type="molecule type" value="Genomic_DNA"/>
</dbReference>
<feature type="compositionally biased region" description="Gly residues" evidence="1">
    <location>
        <begin position="181"/>
        <end position="194"/>
    </location>
</feature>
<sequence length="310" mass="33124">MCGVDAVEQAQAELYLLAPEDFVAERDAHVARAKEAGDKDAAKAIGALRRPSRPAWLTNLLVHDRRDEVEGLLGLADTLADAQRSLDGGALRTISAQRSKLVGALSRQAAALGREAGHRVDSTLEREVRTILESALADAELAERVRSGRLVKAEQHAGFGPAPDEGAEPKPSRPARDRPGPGSGDVGSGGGSGSGSDEETPDDAEARRRERELATARAEADRAREAAEQAQERHETARSEAEAAERRRDEARDRVTELIEALEQARTDASTANKEAHTTASAEKEAARAARTAETARDRADAAVRELQDS</sequence>
<evidence type="ECO:0000313" key="3">
    <source>
        <dbReference type="Proteomes" id="UP000291591"/>
    </source>
</evidence>
<keyword evidence="3" id="KW-1185">Reference proteome</keyword>
<organism evidence="2 3">
    <name type="scientific">Pseudonocardia sediminis</name>
    <dbReference type="NCBI Taxonomy" id="1397368"/>
    <lineage>
        <taxon>Bacteria</taxon>
        <taxon>Bacillati</taxon>
        <taxon>Actinomycetota</taxon>
        <taxon>Actinomycetes</taxon>
        <taxon>Pseudonocardiales</taxon>
        <taxon>Pseudonocardiaceae</taxon>
        <taxon>Pseudonocardia</taxon>
    </lineage>
</organism>
<evidence type="ECO:0000256" key="1">
    <source>
        <dbReference type="SAM" id="MobiDB-lite"/>
    </source>
</evidence>
<gene>
    <name evidence="2" type="ORF">EV383_3451</name>
</gene>
<feature type="compositionally biased region" description="Basic and acidic residues" evidence="1">
    <location>
        <begin position="167"/>
        <end position="179"/>
    </location>
</feature>
<dbReference type="Proteomes" id="UP000291591">
    <property type="component" value="Unassembled WGS sequence"/>
</dbReference>
<feature type="region of interest" description="Disordered" evidence="1">
    <location>
        <begin position="154"/>
        <end position="310"/>
    </location>
</feature>
<accession>A0A4Q7UZI2</accession>
<feature type="compositionally biased region" description="Basic and acidic residues" evidence="1">
    <location>
        <begin position="274"/>
        <end position="288"/>
    </location>
</feature>
<comment type="caution">
    <text evidence="2">The sequence shown here is derived from an EMBL/GenBank/DDBJ whole genome shotgun (WGS) entry which is preliminary data.</text>
</comment>
<feature type="compositionally biased region" description="Basic and acidic residues" evidence="1">
    <location>
        <begin position="204"/>
        <end position="257"/>
    </location>
</feature>
<evidence type="ECO:0000313" key="2">
    <source>
        <dbReference type="EMBL" id="RZT86554.1"/>
    </source>
</evidence>
<feature type="compositionally biased region" description="Basic and acidic residues" evidence="1">
    <location>
        <begin position="294"/>
        <end position="310"/>
    </location>
</feature>
<protein>
    <submittedName>
        <fullName evidence="2">Uncharacterized protein</fullName>
    </submittedName>
</protein>